<dbReference type="EMBL" id="JPGG01000012">
    <property type="protein sequence ID" value="KGC20342.1"/>
    <property type="molecule type" value="Genomic_DNA"/>
</dbReference>
<dbReference type="RefSeq" id="WP_036057471.1">
    <property type="nucleotide sequence ID" value="NZ_KN150851.1"/>
</dbReference>
<evidence type="ECO:0000313" key="2">
    <source>
        <dbReference type="Proteomes" id="UP000029590"/>
    </source>
</evidence>
<proteinExistence type="predicted"/>
<protein>
    <submittedName>
        <fullName evidence="1">Uncharacterized protein</fullName>
    </submittedName>
</protein>
<sequence length="187" mass="20735">MASLFSSLSKPLKNFANRGGLSFLPSFRSNHPWHACAIENEYVQRLVIGVQAPSREQARQLVERAYHLGTLLDDTDKMPILSNAFEPVRADGPLQLSRIEELDEQPEPDGSVMQMKYLNAAPAFFRFAQLISELCQEADDTPEGAPDPRYIGIDVPTDKLREINEVLNGTRLLISPSSRALAAARGT</sequence>
<dbReference type="Proteomes" id="UP000029590">
    <property type="component" value="Unassembled WGS sequence"/>
</dbReference>
<reference evidence="1 2" key="1">
    <citation type="submission" date="2014-04" db="EMBL/GenBank/DDBJ databases">
        <authorList>
            <person name="Bishop-Lilly K.A."/>
            <person name="Broomall S.M."/>
            <person name="Chain P.S."/>
            <person name="Chertkov O."/>
            <person name="Coyne S.R."/>
            <person name="Daligault H.E."/>
            <person name="Davenport K.W."/>
            <person name="Erkkila T."/>
            <person name="Frey K.G."/>
            <person name="Gibbons H.S."/>
            <person name="Gu W."/>
            <person name="Jaissle J."/>
            <person name="Johnson S.L."/>
            <person name="Koroleva G.I."/>
            <person name="Ladner J.T."/>
            <person name="Lo C.-C."/>
            <person name="Minogue T.D."/>
            <person name="Munk C."/>
            <person name="Palacios G.F."/>
            <person name="Redden C.L."/>
            <person name="Rosenzweig C.N."/>
            <person name="Scholz M.B."/>
            <person name="Teshima H."/>
            <person name="Xu Y."/>
        </authorList>
    </citation>
    <scope>NUCLEOTIDE SEQUENCE [LARGE SCALE GENOMIC DNA]</scope>
    <source>
        <strain evidence="2">gladioli</strain>
    </source>
</reference>
<evidence type="ECO:0000313" key="1">
    <source>
        <dbReference type="EMBL" id="KGC20342.1"/>
    </source>
</evidence>
<comment type="caution">
    <text evidence="1">The sequence shown here is derived from an EMBL/GenBank/DDBJ whole genome shotgun (WGS) entry which is preliminary data.</text>
</comment>
<name>A0AAW3FC87_BURGA</name>
<accession>A0AAW3FC87</accession>
<gene>
    <name evidence="1" type="ORF">DM48_7855</name>
</gene>
<dbReference type="AlphaFoldDB" id="A0AAW3FC87"/>
<organism evidence="1 2">
    <name type="scientific">Burkholderia gladioli</name>
    <name type="common">Pseudomonas marginata</name>
    <name type="synonym">Phytomonas marginata</name>
    <dbReference type="NCBI Taxonomy" id="28095"/>
    <lineage>
        <taxon>Bacteria</taxon>
        <taxon>Pseudomonadati</taxon>
        <taxon>Pseudomonadota</taxon>
        <taxon>Betaproteobacteria</taxon>
        <taxon>Burkholderiales</taxon>
        <taxon>Burkholderiaceae</taxon>
        <taxon>Burkholderia</taxon>
    </lineage>
</organism>